<evidence type="ECO:0000313" key="1">
    <source>
        <dbReference type="EMBL" id="NOU70884.1"/>
    </source>
</evidence>
<dbReference type="EMBL" id="WHOA01000032">
    <property type="protein sequence ID" value="NOU70884.1"/>
    <property type="molecule type" value="Genomic_DNA"/>
</dbReference>
<organism evidence="1 2">
    <name type="scientific">Paenibacillus phytorum</name>
    <dbReference type="NCBI Taxonomy" id="2654977"/>
    <lineage>
        <taxon>Bacteria</taxon>
        <taxon>Bacillati</taxon>
        <taxon>Bacillota</taxon>
        <taxon>Bacilli</taxon>
        <taxon>Bacillales</taxon>
        <taxon>Paenibacillaceae</taxon>
        <taxon>Paenibacillus</taxon>
    </lineage>
</organism>
<dbReference type="NCBIfam" id="NF033524">
    <property type="entry name" value="lasso_PadeA_fam"/>
    <property type="match status" value="1"/>
</dbReference>
<proteinExistence type="predicted"/>
<accession>A0ABX1XRH2</accession>
<dbReference type="Proteomes" id="UP000616779">
    <property type="component" value="Unassembled WGS sequence"/>
</dbReference>
<keyword evidence="2" id="KW-1185">Reference proteome</keyword>
<dbReference type="RefSeq" id="WP_171641727.1">
    <property type="nucleotide sequence ID" value="NZ_WHOA01000032.1"/>
</dbReference>
<gene>
    <name evidence="1" type="ORF">GC098_05480</name>
</gene>
<protein>
    <submittedName>
        <fullName evidence="1">Paeninodin family lasso peptide</fullName>
    </submittedName>
</protein>
<dbReference type="InterPro" id="IPR049825">
    <property type="entry name" value="Lasso_PadeA-like"/>
</dbReference>
<comment type="caution">
    <text evidence="1">The sequence shown here is derived from an EMBL/GenBank/DDBJ whole genome shotgun (WGS) entry which is preliminary data.</text>
</comment>
<sequence>MQNQAKKEWNSPTLEVLEVKMTMAGPGIKLPDAAQPDPTEVVHYS</sequence>
<reference evidence="1 2" key="1">
    <citation type="submission" date="2019-10" db="EMBL/GenBank/DDBJ databases">
        <title>Description of Paenibacillus terrestris sp. nov.</title>
        <authorList>
            <person name="Carlier A."/>
            <person name="Qi S."/>
        </authorList>
    </citation>
    <scope>NUCLEOTIDE SEQUENCE [LARGE SCALE GENOMIC DNA]</scope>
    <source>
        <strain evidence="1 2">LMG 31458</strain>
    </source>
</reference>
<name>A0ABX1XRH2_9BACL</name>
<evidence type="ECO:0000313" key="2">
    <source>
        <dbReference type="Proteomes" id="UP000616779"/>
    </source>
</evidence>